<dbReference type="SMART" id="SM00108">
    <property type="entry name" value="B_lectin"/>
    <property type="match status" value="1"/>
</dbReference>
<dbReference type="InterPro" id="IPR017441">
    <property type="entry name" value="Protein_kinase_ATP_BS"/>
</dbReference>
<evidence type="ECO:0000256" key="3">
    <source>
        <dbReference type="ARBA" id="ARBA00022536"/>
    </source>
</evidence>
<dbReference type="InterPro" id="IPR036426">
    <property type="entry name" value="Bulb-type_lectin_dom_sf"/>
</dbReference>
<comment type="similarity">
    <text evidence="18">Belongs to the protein kinase superfamily. Ser/Thr protein kinase family.</text>
</comment>
<dbReference type="CDD" id="cd01098">
    <property type="entry name" value="PAN_AP_plant"/>
    <property type="match status" value="1"/>
</dbReference>
<dbReference type="Gene3D" id="1.10.510.10">
    <property type="entry name" value="Transferase(Phosphotransferase) domain 1"/>
    <property type="match status" value="1"/>
</dbReference>
<evidence type="ECO:0000256" key="17">
    <source>
        <dbReference type="ARBA" id="ARBA00048679"/>
    </source>
</evidence>
<evidence type="ECO:0000256" key="10">
    <source>
        <dbReference type="ARBA" id="ARBA00022840"/>
    </source>
</evidence>
<feature type="transmembrane region" description="Helical" evidence="21">
    <location>
        <begin position="453"/>
        <end position="480"/>
    </location>
</feature>
<dbReference type="PIRSF" id="PIRSF000641">
    <property type="entry name" value="SRK"/>
    <property type="match status" value="1"/>
</dbReference>
<dbReference type="FunFam" id="2.90.10.10:FF:000024">
    <property type="entry name" value="Uncharacterized protein"/>
    <property type="match status" value="1"/>
</dbReference>
<dbReference type="Gene3D" id="2.90.10.30">
    <property type="match status" value="1"/>
</dbReference>
<dbReference type="FunFam" id="2.90.10.30:FF:000001">
    <property type="entry name" value="Serine/threonine-protein kinase"/>
    <property type="match status" value="1"/>
</dbReference>
<keyword evidence="3" id="KW-0245">EGF-like domain</keyword>
<evidence type="ECO:0000256" key="21">
    <source>
        <dbReference type="SAM" id="Phobius"/>
    </source>
</evidence>
<evidence type="ECO:0000259" key="24">
    <source>
        <dbReference type="PROSITE" id="PS50927"/>
    </source>
</evidence>
<dbReference type="GO" id="GO:0030246">
    <property type="term" value="F:carbohydrate binding"/>
    <property type="evidence" value="ECO:0007669"/>
    <property type="project" value="UniProtKB-KW"/>
</dbReference>
<feature type="signal peptide" evidence="22">
    <location>
        <begin position="1"/>
        <end position="23"/>
    </location>
</feature>
<dbReference type="PROSITE" id="PS00107">
    <property type="entry name" value="PROTEIN_KINASE_ATP"/>
    <property type="match status" value="1"/>
</dbReference>
<evidence type="ECO:0000256" key="18">
    <source>
        <dbReference type="PIRNR" id="PIRNR000641"/>
    </source>
</evidence>
<dbReference type="FunFam" id="2.90.10.10:FF:000013">
    <property type="entry name" value="G-type lectin S-receptor-like serine/threonine-protein kinase LECRK1"/>
    <property type="match status" value="1"/>
</dbReference>
<comment type="subcellular location">
    <subcellularLocation>
        <location evidence="1">Membrane</location>
        <topology evidence="1">Single-pass type I membrane protein</topology>
    </subcellularLocation>
</comment>
<dbReference type="InterPro" id="IPR001480">
    <property type="entry name" value="Bulb-type_lectin_dom"/>
</dbReference>
<keyword evidence="14 25" id="KW-0675">Receptor</keyword>
<keyword evidence="15" id="KW-0325">Glycoprotein</keyword>
<evidence type="ECO:0000256" key="4">
    <source>
        <dbReference type="ARBA" id="ARBA00022679"/>
    </source>
</evidence>
<protein>
    <recommendedName>
        <fullName evidence="18">Receptor-like serine/threonine-protein kinase</fullName>
        <ecNumber evidence="18">2.7.11.1</ecNumber>
    </recommendedName>
</protein>
<evidence type="ECO:0000256" key="11">
    <source>
        <dbReference type="ARBA" id="ARBA00022989"/>
    </source>
</evidence>
<dbReference type="Pfam" id="PF00069">
    <property type="entry name" value="Pkinase"/>
    <property type="match status" value="1"/>
</dbReference>
<feature type="domain" description="Bulb-type lectin" evidence="24">
    <location>
        <begin position="20"/>
        <end position="147"/>
    </location>
</feature>
<dbReference type="SUPFAM" id="SSF51110">
    <property type="entry name" value="alpha-D-mannose-specific plant lectins"/>
    <property type="match status" value="2"/>
</dbReference>
<keyword evidence="13" id="KW-1015">Disulfide bond</keyword>
<organism evidence="25">
    <name type="scientific">Davidia involucrata</name>
    <name type="common">Dove tree</name>
    <dbReference type="NCBI Taxonomy" id="16924"/>
    <lineage>
        <taxon>Eukaryota</taxon>
        <taxon>Viridiplantae</taxon>
        <taxon>Streptophyta</taxon>
        <taxon>Embryophyta</taxon>
        <taxon>Tracheophyta</taxon>
        <taxon>Spermatophyta</taxon>
        <taxon>Magnoliopsida</taxon>
        <taxon>eudicotyledons</taxon>
        <taxon>Gunneridae</taxon>
        <taxon>Pentapetalae</taxon>
        <taxon>asterids</taxon>
        <taxon>Cornales</taxon>
        <taxon>Nyssaceae</taxon>
        <taxon>Davidia</taxon>
    </lineage>
</organism>
<evidence type="ECO:0000256" key="19">
    <source>
        <dbReference type="PROSITE-ProRule" id="PRU10141"/>
    </source>
</evidence>
<evidence type="ECO:0000256" key="22">
    <source>
        <dbReference type="SAM" id="SignalP"/>
    </source>
</evidence>
<dbReference type="InterPro" id="IPR000719">
    <property type="entry name" value="Prot_kinase_dom"/>
</dbReference>
<dbReference type="GO" id="GO:0005524">
    <property type="term" value="F:ATP binding"/>
    <property type="evidence" value="ECO:0007669"/>
    <property type="project" value="UniProtKB-UniRule"/>
</dbReference>
<evidence type="ECO:0000256" key="14">
    <source>
        <dbReference type="ARBA" id="ARBA00023170"/>
    </source>
</evidence>
<dbReference type="Gene3D" id="3.30.200.20">
    <property type="entry name" value="Phosphorylase Kinase, domain 1"/>
    <property type="match status" value="1"/>
</dbReference>
<evidence type="ECO:0000259" key="23">
    <source>
        <dbReference type="PROSITE" id="PS50011"/>
    </source>
</evidence>
<evidence type="ECO:0000256" key="8">
    <source>
        <dbReference type="ARBA" id="ARBA00022741"/>
    </source>
</evidence>
<evidence type="ECO:0000256" key="5">
    <source>
        <dbReference type="ARBA" id="ARBA00022692"/>
    </source>
</evidence>
<dbReference type="GO" id="GO:0016020">
    <property type="term" value="C:membrane"/>
    <property type="evidence" value="ECO:0007669"/>
    <property type="project" value="UniProtKB-SubCell"/>
</dbReference>
<feature type="binding site" evidence="19">
    <location>
        <position position="545"/>
    </location>
    <ligand>
        <name>ATP</name>
        <dbReference type="ChEBI" id="CHEBI:30616"/>
    </ligand>
</feature>
<dbReference type="InterPro" id="IPR011009">
    <property type="entry name" value="Kinase-like_dom_sf"/>
</dbReference>
<keyword evidence="9 18" id="KW-0418">Kinase</keyword>
<keyword evidence="5 21" id="KW-0812">Transmembrane</keyword>
<dbReference type="InterPro" id="IPR024171">
    <property type="entry name" value="SRK-like_kinase"/>
</dbReference>
<keyword evidence="12 21" id="KW-0472">Membrane</keyword>
<keyword evidence="10 18" id="KW-0067">ATP-binding</keyword>
<dbReference type="SMART" id="SM00220">
    <property type="entry name" value="S_TKc"/>
    <property type="match status" value="1"/>
</dbReference>
<dbReference type="CDD" id="cd00028">
    <property type="entry name" value="B_lectin"/>
    <property type="match status" value="1"/>
</dbReference>
<dbReference type="CDD" id="cd14066">
    <property type="entry name" value="STKc_IRAK"/>
    <property type="match status" value="1"/>
</dbReference>
<keyword evidence="8 18" id="KW-0547">Nucleotide-binding</keyword>
<keyword evidence="4 18" id="KW-0808">Transferase</keyword>
<evidence type="ECO:0000256" key="20">
    <source>
        <dbReference type="SAM" id="MobiDB-lite"/>
    </source>
</evidence>
<keyword evidence="7 25" id="KW-0430">Lectin</keyword>
<evidence type="ECO:0000256" key="1">
    <source>
        <dbReference type="ARBA" id="ARBA00004479"/>
    </source>
</evidence>
<dbReference type="FunFam" id="1.10.510.10:FF:000237">
    <property type="entry name" value="G-type lectin S-receptor-like serine/threonine-protein kinase"/>
    <property type="match status" value="1"/>
</dbReference>
<evidence type="ECO:0000256" key="12">
    <source>
        <dbReference type="ARBA" id="ARBA00023136"/>
    </source>
</evidence>
<dbReference type="SUPFAM" id="SSF56112">
    <property type="entry name" value="Protein kinase-like (PK-like)"/>
    <property type="match status" value="1"/>
</dbReference>
<evidence type="ECO:0000313" key="25">
    <source>
        <dbReference type="EMBL" id="MPA52633.1"/>
    </source>
</evidence>
<feature type="chain" id="PRO_5023042362" description="Receptor-like serine/threonine-protein kinase" evidence="22">
    <location>
        <begin position="24"/>
        <end position="803"/>
    </location>
</feature>
<dbReference type="PANTHER" id="PTHR47976">
    <property type="entry name" value="G-TYPE LECTIN S-RECEPTOR-LIKE SERINE/THREONINE-PROTEIN KINASE SD2-5"/>
    <property type="match status" value="1"/>
</dbReference>
<feature type="region of interest" description="Disordered" evidence="20">
    <location>
        <begin position="424"/>
        <end position="449"/>
    </location>
</feature>
<dbReference type="PROSITE" id="PS50927">
    <property type="entry name" value="BULB_LECTIN"/>
    <property type="match status" value="1"/>
</dbReference>
<dbReference type="GO" id="GO:0106310">
    <property type="term" value="F:protein serine kinase activity"/>
    <property type="evidence" value="ECO:0007669"/>
    <property type="project" value="RHEA"/>
</dbReference>
<gene>
    <name evidence="25" type="ORF">Din_022074</name>
</gene>
<dbReference type="EMBL" id="GHES01022074">
    <property type="protein sequence ID" value="MPA52633.1"/>
    <property type="molecule type" value="Transcribed_RNA"/>
</dbReference>
<evidence type="ECO:0000256" key="9">
    <source>
        <dbReference type="ARBA" id="ARBA00022777"/>
    </source>
</evidence>
<dbReference type="Gene3D" id="2.90.10.10">
    <property type="entry name" value="Bulb-type lectin domain"/>
    <property type="match status" value="1"/>
</dbReference>
<dbReference type="PANTHER" id="PTHR47976:SF108">
    <property type="entry name" value="G-TYPE LECTIN S-RECEPTOR-LIKE SERINE_THREONINE-PROTEIN KINASE LECRK1"/>
    <property type="match status" value="1"/>
</dbReference>
<comment type="catalytic activity">
    <reaction evidence="16 18">
        <text>L-threonyl-[protein] + ATP = O-phospho-L-threonyl-[protein] + ADP + H(+)</text>
        <dbReference type="Rhea" id="RHEA:46608"/>
        <dbReference type="Rhea" id="RHEA-COMP:11060"/>
        <dbReference type="Rhea" id="RHEA-COMP:11605"/>
        <dbReference type="ChEBI" id="CHEBI:15378"/>
        <dbReference type="ChEBI" id="CHEBI:30013"/>
        <dbReference type="ChEBI" id="CHEBI:30616"/>
        <dbReference type="ChEBI" id="CHEBI:61977"/>
        <dbReference type="ChEBI" id="CHEBI:456216"/>
        <dbReference type="EC" id="2.7.11.1"/>
    </reaction>
</comment>
<dbReference type="Pfam" id="PF01453">
    <property type="entry name" value="B_lectin"/>
    <property type="match status" value="1"/>
</dbReference>
<dbReference type="PROSITE" id="PS50011">
    <property type="entry name" value="PROTEIN_KINASE_DOM"/>
    <property type="match status" value="1"/>
</dbReference>
<evidence type="ECO:0000256" key="7">
    <source>
        <dbReference type="ARBA" id="ARBA00022734"/>
    </source>
</evidence>
<dbReference type="PROSITE" id="PS00108">
    <property type="entry name" value="PROTEIN_KINASE_ST"/>
    <property type="match status" value="1"/>
</dbReference>
<evidence type="ECO:0000256" key="2">
    <source>
        <dbReference type="ARBA" id="ARBA00022527"/>
    </source>
</evidence>
<feature type="compositionally biased region" description="Basic and acidic residues" evidence="20">
    <location>
        <begin position="436"/>
        <end position="449"/>
    </location>
</feature>
<name>A0A5B7AC59_DAVIN</name>
<evidence type="ECO:0000256" key="16">
    <source>
        <dbReference type="ARBA" id="ARBA00047899"/>
    </source>
</evidence>
<keyword evidence="11 21" id="KW-1133">Transmembrane helix</keyword>
<evidence type="ECO:0000256" key="13">
    <source>
        <dbReference type="ARBA" id="ARBA00023157"/>
    </source>
</evidence>
<dbReference type="FunFam" id="3.30.200.20:FF:000059">
    <property type="entry name" value="S-receptor-like serine/threonine-protein kinase"/>
    <property type="match status" value="1"/>
</dbReference>
<dbReference type="EC" id="2.7.11.1" evidence="18"/>
<keyword evidence="6 22" id="KW-0732">Signal</keyword>
<sequence>MACVLSHPLCFFLLLLLPFSTTAQTYKNITLGSSLTARNDNSSWESPSGEFAFGFQQIGTGGFLLAIWFNKIPEKTIIWSANGNNLVQSGSTIQLTTDGRLVLNDTKGQQVWNADSAGTGVSYAAMLDTGNFVLAGRDSALLWESFNEPTDTILPTQTLNQGNKLVARLSEMDYSNGRFQFSLQSDGNLVLYTTDFPMDSVNEAYWSSNTVGSGYQVIFNQSGFIYLIAMNGSILTTILSDGASDRDFYKRAILEYDGVFREYVYPKTAGSSRPMAWSTLSSSVPEDICMSIRQDTGGGACGFNSYCRLGDNQRPNCECPYGYTLLDPSNKVSGCKQNFVPQSCDGLKETEMFEFRDMPNTDWPLSDYMHFKKVTEDYCREACLDDCFCDVAIFRDGDCWKKRMPLSNGKIDPKVGGKALIKIRKDNSTGGGNQPPEKKDQPPIPKKKDQSGLILTGSVLLGSSVFLNLLLLVVTLLFILRLNRKKPKTLQPCSTMPGMNLRSFSYKELEEATDGFREELGRGSFGIVYKGIISYENGNFVAVKKLDKLEKRVEQEFNTEVSAIGRTNHKNLVQLLGFCNEGDNRLLVYEFMSNGSLAGILFGDSRLSWDKRIQIAFGTARGVYYLHEECSTQMIHCDIKPQNILLDDSFTARISDFGLAKLLKTDQTQTTTTVRGTKGYVAPEWFRNKPVTLKVDVYSFGIVFLELIFCRKNFEPEVEDETQMVLADWAYDCYKEGKLNLLVENDEEAMCDMKRLEKFVAIAMWCIQEDPSLRPSMKKVTQMLEGAVDVAIPPDPSSYISSI</sequence>
<keyword evidence="2 18" id="KW-0723">Serine/threonine-protein kinase</keyword>
<evidence type="ECO:0000256" key="15">
    <source>
        <dbReference type="ARBA" id="ARBA00023180"/>
    </source>
</evidence>
<feature type="domain" description="Protein kinase" evidence="23">
    <location>
        <begin position="514"/>
        <end position="788"/>
    </location>
</feature>
<accession>A0A5B7AC59</accession>
<dbReference type="InterPro" id="IPR051343">
    <property type="entry name" value="G-type_lectin_kinases/EP1-like"/>
</dbReference>
<comment type="catalytic activity">
    <reaction evidence="17 18">
        <text>L-seryl-[protein] + ATP = O-phospho-L-seryl-[protein] + ADP + H(+)</text>
        <dbReference type="Rhea" id="RHEA:17989"/>
        <dbReference type="Rhea" id="RHEA-COMP:9863"/>
        <dbReference type="Rhea" id="RHEA-COMP:11604"/>
        <dbReference type="ChEBI" id="CHEBI:15378"/>
        <dbReference type="ChEBI" id="CHEBI:29999"/>
        <dbReference type="ChEBI" id="CHEBI:30616"/>
        <dbReference type="ChEBI" id="CHEBI:83421"/>
        <dbReference type="ChEBI" id="CHEBI:456216"/>
        <dbReference type="EC" id="2.7.11.1"/>
    </reaction>
</comment>
<proteinExistence type="inferred from homology"/>
<dbReference type="InterPro" id="IPR008271">
    <property type="entry name" value="Ser/Thr_kinase_AS"/>
</dbReference>
<dbReference type="AlphaFoldDB" id="A0A5B7AC59"/>
<evidence type="ECO:0000256" key="6">
    <source>
        <dbReference type="ARBA" id="ARBA00022729"/>
    </source>
</evidence>
<dbReference type="GO" id="GO:0004674">
    <property type="term" value="F:protein serine/threonine kinase activity"/>
    <property type="evidence" value="ECO:0007669"/>
    <property type="project" value="UniProtKB-KW"/>
</dbReference>
<reference evidence="25" key="1">
    <citation type="submission" date="2019-08" db="EMBL/GenBank/DDBJ databases">
        <title>Reference gene set and small RNA set construction with multiple tissues from Davidia involucrata Baill.</title>
        <authorList>
            <person name="Yang H."/>
            <person name="Zhou C."/>
            <person name="Li G."/>
            <person name="Wang J."/>
            <person name="Gao P."/>
            <person name="Wang M."/>
            <person name="Wang R."/>
            <person name="Zhao Y."/>
        </authorList>
    </citation>
    <scope>NUCLEOTIDE SEQUENCE</scope>
    <source>
        <tissue evidence="25">Mixed with DoveR01_LX</tissue>
    </source>
</reference>